<name>A0A7T3V4S8_9SPIR</name>
<dbReference type="RefSeq" id="WP_198442203.1">
    <property type="nucleotide sequence ID" value="NZ_CBCSHE010000001.1"/>
</dbReference>
<sequence>MKENKLICKASYNFIEEKFSKNILTSQLDYQIQESINLVNHTIITETNFIALNSNTLRKSVYSKRNLFIHNTQSIFIHCDILINRIKSIINEAICIQNFILNNFCYSFFRLETTLNNFLTKSDLINKEIIEISKFESSEFILPKGFCIFSYEIIQKVIEALALSLNENYIKENAVFTTIPNFCIDESICLYDNPKLKNGRVYYKSTAIGFPSKTRKLICNGKIKSLLTEKHNLYKNIRTSSNEISFSNLEVKVKKKRFNEKVSYNFKYAANDFFIDIFTNRISGTIFGYELNNLERVYTKLDISITEFLSGVYSTGKYKIFNGHKLIEIIKWME</sequence>
<gene>
    <name evidence="1" type="ORF">IWA51_09300</name>
</gene>
<dbReference type="EMBL" id="CP064936">
    <property type="protein sequence ID" value="QQA00459.1"/>
    <property type="molecule type" value="Genomic_DNA"/>
</dbReference>
<dbReference type="KEGG" id="tper:IWA51_09300"/>
<dbReference type="AlphaFoldDB" id="A0A7T3V4S8"/>
<keyword evidence="2" id="KW-1185">Reference proteome</keyword>
<protein>
    <submittedName>
        <fullName evidence="1">Uncharacterized protein</fullName>
    </submittedName>
</protein>
<evidence type="ECO:0000313" key="2">
    <source>
        <dbReference type="Proteomes" id="UP000595224"/>
    </source>
</evidence>
<organism evidence="1 2">
    <name type="scientific">Treponema peruense</name>
    <dbReference type="NCBI Taxonomy" id="2787628"/>
    <lineage>
        <taxon>Bacteria</taxon>
        <taxon>Pseudomonadati</taxon>
        <taxon>Spirochaetota</taxon>
        <taxon>Spirochaetia</taxon>
        <taxon>Spirochaetales</taxon>
        <taxon>Treponemataceae</taxon>
        <taxon>Treponema</taxon>
    </lineage>
</organism>
<dbReference type="Proteomes" id="UP000595224">
    <property type="component" value="Chromosome"/>
</dbReference>
<reference evidence="1 2" key="1">
    <citation type="submission" date="2020-11" db="EMBL/GenBank/DDBJ databases">
        <title>Treponema Peruensis nv. sp., first commensal Treponema isolated from human feces.</title>
        <authorList>
            <person name="Belkhou C."/>
            <person name="Raes J."/>
        </authorList>
    </citation>
    <scope>NUCLEOTIDE SEQUENCE [LARGE SCALE GENOMIC DNA]</scope>
    <source>
        <strain evidence="1 2">RCC2812</strain>
    </source>
</reference>
<evidence type="ECO:0000313" key="1">
    <source>
        <dbReference type="EMBL" id="QQA00459.1"/>
    </source>
</evidence>
<proteinExistence type="predicted"/>
<accession>A0A7T3V4S8</accession>